<sequence>MAEDIIINIENLFILFGKVDFCLAKKMITEIKNIAKIITLKTALPIIRFFSDSIFILYTNKN</sequence>
<dbReference type="EMBL" id="MK072443">
    <property type="protein sequence ID" value="AYV85225.1"/>
    <property type="molecule type" value="Genomic_DNA"/>
</dbReference>
<evidence type="ECO:0000313" key="1">
    <source>
        <dbReference type="EMBL" id="AYV85225.1"/>
    </source>
</evidence>
<organism evidence="1">
    <name type="scientific">Satyrvirus sp</name>
    <dbReference type="NCBI Taxonomy" id="2487771"/>
    <lineage>
        <taxon>Viruses</taxon>
        <taxon>Varidnaviria</taxon>
        <taxon>Bamfordvirae</taxon>
        <taxon>Nucleocytoviricota</taxon>
        <taxon>Megaviricetes</taxon>
        <taxon>Imitervirales</taxon>
        <taxon>Mimiviridae</taxon>
        <taxon>Megamimivirinae</taxon>
    </lineage>
</organism>
<gene>
    <name evidence="1" type="ORF">Satyrvirus7_19</name>
</gene>
<name>A0A3G5ADC4_9VIRU</name>
<proteinExistence type="predicted"/>
<protein>
    <submittedName>
        <fullName evidence="1">Uncharacterized protein</fullName>
    </submittedName>
</protein>
<accession>A0A3G5ADC4</accession>
<reference evidence="1" key="1">
    <citation type="submission" date="2018-10" db="EMBL/GenBank/DDBJ databases">
        <title>Hidden diversity of soil giant viruses.</title>
        <authorList>
            <person name="Schulz F."/>
            <person name="Alteio L."/>
            <person name="Goudeau D."/>
            <person name="Ryan E.M."/>
            <person name="Malmstrom R.R."/>
            <person name="Blanchard J."/>
            <person name="Woyke T."/>
        </authorList>
    </citation>
    <scope>NUCLEOTIDE SEQUENCE</scope>
    <source>
        <strain evidence="1">SAV1</strain>
    </source>
</reference>